<comment type="subcellular location">
    <subcellularLocation>
        <location evidence="1">Secreted</location>
    </subcellularLocation>
</comment>
<dbReference type="OrthoDB" id="623670at2759"/>
<comment type="similarity">
    <text evidence="2">Belongs to the cerato-platanin family.</text>
</comment>
<dbReference type="AlphaFoldDB" id="A0A9P6ELI9"/>
<comment type="caution">
    <text evidence="5">The sequence shown here is derived from an EMBL/GenBank/DDBJ whole genome shotgun (WGS) entry which is preliminary data.</text>
</comment>
<dbReference type="SUPFAM" id="SSF50685">
    <property type="entry name" value="Barwin-like endoglucanases"/>
    <property type="match status" value="1"/>
</dbReference>
<dbReference type="Pfam" id="PF07249">
    <property type="entry name" value="Cerato-platanin"/>
    <property type="match status" value="1"/>
</dbReference>
<evidence type="ECO:0000256" key="4">
    <source>
        <dbReference type="ARBA" id="ARBA00022729"/>
    </source>
</evidence>
<evidence type="ECO:0000256" key="3">
    <source>
        <dbReference type="ARBA" id="ARBA00022525"/>
    </source>
</evidence>
<dbReference type="InterPro" id="IPR010829">
    <property type="entry name" value="Cerato-platanin"/>
</dbReference>
<feature type="non-terminal residue" evidence="5">
    <location>
        <position position="1"/>
    </location>
</feature>
<reference evidence="5" key="1">
    <citation type="submission" date="2020-11" db="EMBL/GenBank/DDBJ databases">
        <authorList>
            <consortium name="DOE Joint Genome Institute"/>
            <person name="Ahrendt S."/>
            <person name="Riley R."/>
            <person name="Andreopoulos W."/>
            <person name="Labutti K."/>
            <person name="Pangilinan J."/>
            <person name="Ruiz-Duenas F.J."/>
            <person name="Barrasa J.M."/>
            <person name="Sanchez-Garcia M."/>
            <person name="Camarero S."/>
            <person name="Miyauchi S."/>
            <person name="Serrano A."/>
            <person name="Linde D."/>
            <person name="Babiker R."/>
            <person name="Drula E."/>
            <person name="Ayuso-Fernandez I."/>
            <person name="Pacheco R."/>
            <person name="Padilla G."/>
            <person name="Ferreira P."/>
            <person name="Barriuso J."/>
            <person name="Kellner H."/>
            <person name="Castanera R."/>
            <person name="Alfaro M."/>
            <person name="Ramirez L."/>
            <person name="Pisabarro A.G."/>
            <person name="Kuo A."/>
            <person name="Tritt A."/>
            <person name="Lipzen A."/>
            <person name="He G."/>
            <person name="Yan M."/>
            <person name="Ng V."/>
            <person name="Cullen D."/>
            <person name="Martin F."/>
            <person name="Rosso M.-N."/>
            <person name="Henrissat B."/>
            <person name="Hibbett D."/>
            <person name="Martinez A.T."/>
            <person name="Grigoriev I.V."/>
        </authorList>
    </citation>
    <scope>NUCLEOTIDE SEQUENCE</scope>
    <source>
        <strain evidence="5">CBS 506.95</strain>
    </source>
</reference>
<dbReference type="EMBL" id="MU157833">
    <property type="protein sequence ID" value="KAF9532001.1"/>
    <property type="molecule type" value="Genomic_DNA"/>
</dbReference>
<dbReference type="PANTHER" id="PTHR31836:SF28">
    <property type="entry name" value="SRCR DOMAIN-CONTAINING PROTEIN-RELATED"/>
    <property type="match status" value="1"/>
</dbReference>
<evidence type="ECO:0000313" key="6">
    <source>
        <dbReference type="Proteomes" id="UP000807306"/>
    </source>
</evidence>
<dbReference type="InterPro" id="IPR051477">
    <property type="entry name" value="Expansin_CellWall"/>
</dbReference>
<organism evidence="5 6">
    <name type="scientific">Crepidotus variabilis</name>
    <dbReference type="NCBI Taxonomy" id="179855"/>
    <lineage>
        <taxon>Eukaryota</taxon>
        <taxon>Fungi</taxon>
        <taxon>Dikarya</taxon>
        <taxon>Basidiomycota</taxon>
        <taxon>Agaricomycotina</taxon>
        <taxon>Agaricomycetes</taxon>
        <taxon>Agaricomycetidae</taxon>
        <taxon>Agaricales</taxon>
        <taxon>Agaricineae</taxon>
        <taxon>Crepidotaceae</taxon>
        <taxon>Crepidotus</taxon>
    </lineage>
</organism>
<dbReference type="Proteomes" id="UP000807306">
    <property type="component" value="Unassembled WGS sequence"/>
</dbReference>
<name>A0A9P6ELI9_9AGAR</name>
<keyword evidence="4" id="KW-0732">Signal</keyword>
<accession>A0A9P6ELI9</accession>
<protein>
    <submittedName>
        <fullName evidence="5">RlpA-like double-psi beta-barrel-protein domain-containing protein-containing protein</fullName>
    </submittedName>
</protein>
<evidence type="ECO:0000256" key="1">
    <source>
        <dbReference type="ARBA" id="ARBA00004613"/>
    </source>
</evidence>
<dbReference type="GO" id="GO:0005576">
    <property type="term" value="C:extracellular region"/>
    <property type="evidence" value="ECO:0007669"/>
    <property type="project" value="UniProtKB-SubCell"/>
</dbReference>
<dbReference type="Gene3D" id="2.40.40.10">
    <property type="entry name" value="RlpA-like domain"/>
    <property type="match status" value="1"/>
</dbReference>
<dbReference type="CDD" id="cd22191">
    <property type="entry name" value="DPBB_RlpA_EXP_N-like"/>
    <property type="match status" value="1"/>
</dbReference>
<keyword evidence="6" id="KW-1185">Reference proteome</keyword>
<keyword evidence="3" id="KW-0964">Secreted</keyword>
<evidence type="ECO:0000256" key="2">
    <source>
        <dbReference type="ARBA" id="ARBA00010421"/>
    </source>
</evidence>
<dbReference type="PANTHER" id="PTHR31836">
    <property type="match status" value="1"/>
</dbReference>
<proteinExistence type="inferred from homology"/>
<evidence type="ECO:0000313" key="5">
    <source>
        <dbReference type="EMBL" id="KAF9532001.1"/>
    </source>
</evidence>
<dbReference type="InterPro" id="IPR036908">
    <property type="entry name" value="RlpA-like_sf"/>
</dbReference>
<gene>
    <name evidence="5" type="ORF">CPB83DRAFT_760739</name>
</gene>
<sequence>GLGACGITNNDGQMFAAIAHEAFDTIPGVTGNPNNNPICGRMVTATYKGNTVTVPITDRCGGCDKKGSLDFSKPAFAQLTGGNFGLGRIEIEWTWA</sequence>